<proteinExistence type="predicted"/>
<feature type="region of interest" description="Disordered" evidence="1">
    <location>
        <begin position="92"/>
        <end position="112"/>
    </location>
</feature>
<dbReference type="EMBL" id="MU863716">
    <property type="protein sequence ID" value="KAK4096388.1"/>
    <property type="molecule type" value="Genomic_DNA"/>
</dbReference>
<dbReference type="AlphaFoldDB" id="A0AAN6SWY2"/>
<organism evidence="2 3">
    <name type="scientific">Parathielavia hyrcaniae</name>
    <dbReference type="NCBI Taxonomy" id="113614"/>
    <lineage>
        <taxon>Eukaryota</taxon>
        <taxon>Fungi</taxon>
        <taxon>Dikarya</taxon>
        <taxon>Ascomycota</taxon>
        <taxon>Pezizomycotina</taxon>
        <taxon>Sordariomycetes</taxon>
        <taxon>Sordariomycetidae</taxon>
        <taxon>Sordariales</taxon>
        <taxon>Chaetomiaceae</taxon>
        <taxon>Parathielavia</taxon>
    </lineage>
</organism>
<evidence type="ECO:0000256" key="1">
    <source>
        <dbReference type="SAM" id="MobiDB-lite"/>
    </source>
</evidence>
<sequence length="112" mass="12669">MNPPTPRHRPWSSLQPSHCFSLPGHPPGRLPVVLPSCPPDCPFLLLPKIRPPASKNCEEHASRNFQLASPPRKPVRLNRSRSRDFCLTWETSSRASSATHHIETRHSRKDPS</sequence>
<gene>
    <name evidence="2" type="ORF">N658DRAFT_362142</name>
</gene>
<keyword evidence="3" id="KW-1185">Reference proteome</keyword>
<dbReference type="Proteomes" id="UP001305647">
    <property type="component" value="Unassembled WGS sequence"/>
</dbReference>
<comment type="caution">
    <text evidence="2">The sequence shown here is derived from an EMBL/GenBank/DDBJ whole genome shotgun (WGS) entry which is preliminary data.</text>
</comment>
<feature type="compositionally biased region" description="Basic and acidic residues" evidence="1">
    <location>
        <begin position="100"/>
        <end position="112"/>
    </location>
</feature>
<evidence type="ECO:0000313" key="3">
    <source>
        <dbReference type="Proteomes" id="UP001305647"/>
    </source>
</evidence>
<accession>A0AAN6SWY2</accession>
<reference evidence="2" key="2">
    <citation type="submission" date="2023-05" db="EMBL/GenBank/DDBJ databases">
        <authorList>
            <consortium name="Lawrence Berkeley National Laboratory"/>
            <person name="Steindorff A."/>
            <person name="Hensen N."/>
            <person name="Bonometti L."/>
            <person name="Westerberg I."/>
            <person name="Brannstrom I.O."/>
            <person name="Guillou S."/>
            <person name="Cros-Aarteil S."/>
            <person name="Calhoun S."/>
            <person name="Haridas S."/>
            <person name="Kuo A."/>
            <person name="Mondo S."/>
            <person name="Pangilinan J."/>
            <person name="Riley R."/>
            <person name="Labutti K."/>
            <person name="Andreopoulos B."/>
            <person name="Lipzen A."/>
            <person name="Chen C."/>
            <person name="Yanf M."/>
            <person name="Daum C."/>
            <person name="Ng V."/>
            <person name="Clum A."/>
            <person name="Ohm R."/>
            <person name="Martin F."/>
            <person name="Silar P."/>
            <person name="Natvig D."/>
            <person name="Lalanne C."/>
            <person name="Gautier V."/>
            <person name="Ament-Velasquez S.L."/>
            <person name="Kruys A."/>
            <person name="Hutchinson M.I."/>
            <person name="Powell A.J."/>
            <person name="Barry K."/>
            <person name="Miller A.N."/>
            <person name="Grigoriev I.V."/>
            <person name="Debuchy R."/>
            <person name="Gladieux P."/>
            <person name="Thoren M.H."/>
            <person name="Johannesson H."/>
        </authorList>
    </citation>
    <scope>NUCLEOTIDE SEQUENCE</scope>
    <source>
        <strain evidence="2">CBS 757.83</strain>
    </source>
</reference>
<protein>
    <submittedName>
        <fullName evidence="2">Uncharacterized protein</fullName>
    </submittedName>
</protein>
<name>A0AAN6SWY2_9PEZI</name>
<evidence type="ECO:0000313" key="2">
    <source>
        <dbReference type="EMBL" id="KAK4096388.1"/>
    </source>
</evidence>
<reference evidence="2" key="1">
    <citation type="journal article" date="2023" name="Mol. Phylogenet. Evol.">
        <title>Genome-scale phylogeny and comparative genomics of the fungal order Sordariales.</title>
        <authorList>
            <person name="Hensen N."/>
            <person name="Bonometti L."/>
            <person name="Westerberg I."/>
            <person name="Brannstrom I.O."/>
            <person name="Guillou S."/>
            <person name="Cros-Aarteil S."/>
            <person name="Calhoun S."/>
            <person name="Haridas S."/>
            <person name="Kuo A."/>
            <person name="Mondo S."/>
            <person name="Pangilinan J."/>
            <person name="Riley R."/>
            <person name="LaButti K."/>
            <person name="Andreopoulos B."/>
            <person name="Lipzen A."/>
            <person name="Chen C."/>
            <person name="Yan M."/>
            <person name="Daum C."/>
            <person name="Ng V."/>
            <person name="Clum A."/>
            <person name="Steindorff A."/>
            <person name="Ohm R.A."/>
            <person name="Martin F."/>
            <person name="Silar P."/>
            <person name="Natvig D.O."/>
            <person name="Lalanne C."/>
            <person name="Gautier V."/>
            <person name="Ament-Velasquez S.L."/>
            <person name="Kruys A."/>
            <person name="Hutchinson M.I."/>
            <person name="Powell A.J."/>
            <person name="Barry K."/>
            <person name="Miller A.N."/>
            <person name="Grigoriev I.V."/>
            <person name="Debuchy R."/>
            <person name="Gladieux P."/>
            <person name="Hiltunen Thoren M."/>
            <person name="Johannesson H."/>
        </authorList>
    </citation>
    <scope>NUCLEOTIDE SEQUENCE</scope>
    <source>
        <strain evidence="2">CBS 757.83</strain>
    </source>
</reference>